<dbReference type="AlphaFoldDB" id="A0A955HYC5"/>
<name>A0A955HYC5_9BACT</name>
<organism evidence="1 2">
    <name type="scientific">Candidatus Dojkabacteria bacterium</name>
    <dbReference type="NCBI Taxonomy" id="2099670"/>
    <lineage>
        <taxon>Bacteria</taxon>
        <taxon>Candidatus Dojkabacteria</taxon>
    </lineage>
</organism>
<protein>
    <submittedName>
        <fullName evidence="1">Uncharacterized protein</fullName>
    </submittedName>
</protein>
<proteinExistence type="predicted"/>
<gene>
    <name evidence="1" type="ORF">KC622_03065</name>
</gene>
<evidence type="ECO:0000313" key="2">
    <source>
        <dbReference type="Proteomes" id="UP000748332"/>
    </source>
</evidence>
<accession>A0A955HYC5</accession>
<comment type="caution">
    <text evidence="1">The sequence shown here is derived from an EMBL/GenBank/DDBJ whole genome shotgun (WGS) entry which is preliminary data.</text>
</comment>
<sequence length="287" mass="33049">MNAQNNIPSFNEGAQQLSNRLDDLATQQGWQREEEERNTFFERQTERLAEYEKLKAEGDIIYKDLEDENPLAGHMYAKLNGSEPIDPKMGEFMNGYLATLKEQNFATVLRREQAILLGWDGSQDLREFFENIPLLERYSNRPSPVKRGEVVDSGVRYESFDEYENNRRSLPRLFEYGEEQREGSGDVSIELDGVQYQVSTSPYRQGIGGVLVNVKTEGLYFNVYLNPIRMGKELVSVGVLEHTAPPKHMPYTWITETEMEKFKNEDPSSKLALAQKLVSEILDRDES</sequence>
<evidence type="ECO:0000313" key="1">
    <source>
        <dbReference type="EMBL" id="MCA9375285.1"/>
    </source>
</evidence>
<dbReference type="Proteomes" id="UP000748332">
    <property type="component" value="Unassembled WGS sequence"/>
</dbReference>
<dbReference type="EMBL" id="JAGQLM010000133">
    <property type="protein sequence ID" value="MCA9375285.1"/>
    <property type="molecule type" value="Genomic_DNA"/>
</dbReference>
<reference evidence="1" key="2">
    <citation type="journal article" date="2021" name="Microbiome">
        <title>Successional dynamics and alternative stable states in a saline activated sludge microbial community over 9 years.</title>
        <authorList>
            <person name="Wang Y."/>
            <person name="Ye J."/>
            <person name="Ju F."/>
            <person name="Liu L."/>
            <person name="Boyd J.A."/>
            <person name="Deng Y."/>
            <person name="Parks D.H."/>
            <person name="Jiang X."/>
            <person name="Yin X."/>
            <person name="Woodcroft B.J."/>
            <person name="Tyson G.W."/>
            <person name="Hugenholtz P."/>
            <person name="Polz M.F."/>
            <person name="Zhang T."/>
        </authorList>
    </citation>
    <scope>NUCLEOTIDE SEQUENCE</scope>
    <source>
        <strain evidence="1">HKST-UBA16</strain>
    </source>
</reference>
<reference evidence="1" key="1">
    <citation type="submission" date="2020-04" db="EMBL/GenBank/DDBJ databases">
        <authorList>
            <person name="Zhang T."/>
        </authorList>
    </citation>
    <scope>NUCLEOTIDE SEQUENCE</scope>
    <source>
        <strain evidence="1">HKST-UBA16</strain>
    </source>
</reference>